<dbReference type="Pfam" id="PF08532">
    <property type="entry name" value="Glyco_hydro_42M"/>
    <property type="match status" value="1"/>
</dbReference>
<feature type="binding site" evidence="8">
    <location>
        <position position="329"/>
    </location>
    <ligand>
        <name>substrate</name>
    </ligand>
</feature>
<feature type="domain" description="Glycoside hydrolase family 42 N-terminal" evidence="10">
    <location>
        <begin position="27"/>
        <end position="397"/>
    </location>
</feature>
<dbReference type="CAZy" id="GH42">
    <property type="family name" value="Glycoside Hydrolase Family 42"/>
</dbReference>
<dbReference type="PIRSF" id="PIRSF001084">
    <property type="entry name" value="B-galactosidase"/>
    <property type="match status" value="1"/>
</dbReference>
<organism evidence="12 13">
    <name type="scientific">Catenulispora acidiphila (strain DSM 44928 / JCM 14897 / NBRC 102108 / NRRL B-24433 / ID139908)</name>
    <dbReference type="NCBI Taxonomy" id="479433"/>
    <lineage>
        <taxon>Bacteria</taxon>
        <taxon>Bacillati</taxon>
        <taxon>Actinomycetota</taxon>
        <taxon>Actinomycetes</taxon>
        <taxon>Catenulisporales</taxon>
        <taxon>Catenulisporaceae</taxon>
        <taxon>Catenulispora</taxon>
    </lineage>
</organism>
<evidence type="ECO:0000259" key="10">
    <source>
        <dbReference type="Pfam" id="PF02449"/>
    </source>
</evidence>
<proteinExistence type="inferred from homology"/>
<comment type="similarity">
    <text evidence="2 6">Belongs to the glycosyl hydrolase 42 family.</text>
</comment>
<evidence type="ECO:0000256" key="3">
    <source>
        <dbReference type="ARBA" id="ARBA00012756"/>
    </source>
</evidence>
<evidence type="ECO:0000256" key="9">
    <source>
        <dbReference type="PIRSR" id="PIRSR001084-3"/>
    </source>
</evidence>
<evidence type="ECO:0000256" key="1">
    <source>
        <dbReference type="ARBA" id="ARBA00001412"/>
    </source>
</evidence>
<feature type="binding site" evidence="9">
    <location>
        <position position="170"/>
    </location>
    <ligand>
        <name>Zn(2+)</name>
        <dbReference type="ChEBI" id="CHEBI:29105"/>
    </ligand>
</feature>
<dbReference type="PANTHER" id="PTHR36447:SF1">
    <property type="entry name" value="BETA-GALACTOSIDASE GANA"/>
    <property type="match status" value="1"/>
</dbReference>
<evidence type="ECO:0000259" key="11">
    <source>
        <dbReference type="Pfam" id="PF08532"/>
    </source>
</evidence>
<dbReference type="InterPro" id="IPR003476">
    <property type="entry name" value="Glyco_hydro_42"/>
</dbReference>
<dbReference type="Gene3D" id="3.40.50.880">
    <property type="match status" value="1"/>
</dbReference>
<evidence type="ECO:0000256" key="5">
    <source>
        <dbReference type="ARBA" id="ARBA00023295"/>
    </source>
</evidence>
<dbReference type="eggNOG" id="COG1874">
    <property type="taxonomic scope" value="Bacteria"/>
</dbReference>
<feature type="binding site" evidence="8">
    <location>
        <position position="162"/>
    </location>
    <ligand>
        <name>substrate</name>
    </ligand>
</feature>
<dbReference type="InterPro" id="IPR013738">
    <property type="entry name" value="Beta_galactosidase_Trimer"/>
</dbReference>
<feature type="binding site" evidence="9">
    <location>
        <position position="128"/>
    </location>
    <ligand>
        <name>Zn(2+)</name>
        <dbReference type="ChEBI" id="CHEBI:29105"/>
    </ligand>
</feature>
<feature type="active site" description="Nucleophile" evidence="7">
    <location>
        <position position="321"/>
    </location>
</feature>
<protein>
    <recommendedName>
        <fullName evidence="3 6">Beta-galactosidase</fullName>
        <shortName evidence="6">Beta-gal</shortName>
        <ecNumber evidence="3 6">3.2.1.23</ecNumber>
    </recommendedName>
</protein>
<gene>
    <name evidence="12" type="ordered locus">Caci_4676</name>
</gene>
<comment type="catalytic activity">
    <reaction evidence="1 6">
        <text>Hydrolysis of terminal non-reducing beta-D-galactose residues in beta-D-galactosides.</text>
        <dbReference type="EC" id="3.2.1.23"/>
    </reaction>
</comment>
<accession>C7PZM2</accession>
<evidence type="ECO:0000313" key="12">
    <source>
        <dbReference type="EMBL" id="ACU73537.1"/>
    </source>
</evidence>
<dbReference type="GO" id="GO:0046872">
    <property type="term" value="F:metal ion binding"/>
    <property type="evidence" value="ECO:0007669"/>
    <property type="project" value="UniProtKB-KW"/>
</dbReference>
<sequence>MTSRTRKALSVPHLNDATRGRLLYGGDYNPEQWPEDVWAEDMALMRQAGVNTVTVGVFSWARYEPRPGERDFAWLDRVLDLVHANGLGAILATPTASPPPWLGHLYRDTLPVMADGVVHGYGSRNQYCPSSPVYRERADAIVEDLAARYAHHPAVTMWHVGNEPGPWCWCRNCEFGFRSWLRERYGDGDAGLEALNQAWGTAFWSQHYGGWAEIKPPRAAPYMLNPAQVLDYSRYLSDALLACFDAEAAILRRHNPALPITTNLIPDYAAIDQWDLRGRFDFASVDSYPDPALGAEAGADHAYAADLARSLSGGQPWVLMEQSPSEVNWRQVNKHKRPGQMRLYSLQAIARGADASLFFQWRQAASGAERFHAGMLPNAGPDTRTFREVTDHGRELAEDDGLKALIGTTVTARAAIILDWPSRWALSWRGKPSERVDYQRIVKQWHASLWRQNIAVDFVRVSDDLSGYPLVLAPALHVLSTADAEHLARYAADGGCLVAGYLTGTVDQTTRLHPGGYQAAALREALGVFVEEFHPLDEGETELCQSADLGDFDALDWTELAHPRGAQVIAALKDGRAAVTRNAHGSGTAWYVAVQPCADGLDRILAEAARQSGVEPVVAGLPRGVEAVRRGDTLVLLNHNAEAVVIRGSAEVSDTELPGYGVLLVLLRASAPEHRQDSPQ</sequence>
<dbReference type="InterPro" id="IPR013529">
    <property type="entry name" value="Glyco_hydro_42_N"/>
</dbReference>
<dbReference type="Proteomes" id="UP000000851">
    <property type="component" value="Chromosome"/>
</dbReference>
<evidence type="ECO:0000256" key="2">
    <source>
        <dbReference type="ARBA" id="ARBA00005940"/>
    </source>
</evidence>
<dbReference type="InParanoid" id="C7PZM2"/>
<evidence type="ECO:0000256" key="4">
    <source>
        <dbReference type="ARBA" id="ARBA00022801"/>
    </source>
</evidence>
<keyword evidence="9" id="KW-0479">Metal-binding</keyword>
<dbReference type="InterPro" id="IPR017853">
    <property type="entry name" value="GH"/>
</dbReference>
<dbReference type="CDD" id="cd03143">
    <property type="entry name" value="A4_beta-galactosidase_middle_domain"/>
    <property type="match status" value="1"/>
</dbReference>
<dbReference type="KEGG" id="cai:Caci_4676"/>
<feature type="binding site" evidence="9">
    <location>
        <position position="173"/>
    </location>
    <ligand>
        <name>Zn(2+)</name>
        <dbReference type="ChEBI" id="CHEBI:29105"/>
    </ligand>
</feature>
<dbReference type="GO" id="GO:0005975">
    <property type="term" value="P:carbohydrate metabolic process"/>
    <property type="evidence" value="ECO:0007669"/>
    <property type="project" value="InterPro"/>
</dbReference>
<dbReference type="AlphaFoldDB" id="C7PZM2"/>
<keyword evidence="4 6" id="KW-0378">Hydrolase</keyword>
<dbReference type="PANTHER" id="PTHR36447">
    <property type="entry name" value="BETA-GALACTOSIDASE GANA"/>
    <property type="match status" value="1"/>
</dbReference>
<dbReference type="InterPro" id="IPR029062">
    <property type="entry name" value="Class_I_gatase-like"/>
</dbReference>
<evidence type="ECO:0000256" key="7">
    <source>
        <dbReference type="PIRSR" id="PIRSR001084-1"/>
    </source>
</evidence>
<reference evidence="12 13" key="1">
    <citation type="journal article" date="2009" name="Stand. Genomic Sci.">
        <title>Complete genome sequence of Catenulispora acidiphila type strain (ID 139908).</title>
        <authorList>
            <person name="Copeland A."/>
            <person name="Lapidus A."/>
            <person name="Glavina Del Rio T."/>
            <person name="Nolan M."/>
            <person name="Lucas S."/>
            <person name="Chen F."/>
            <person name="Tice H."/>
            <person name="Cheng J.F."/>
            <person name="Bruce D."/>
            <person name="Goodwin L."/>
            <person name="Pitluck S."/>
            <person name="Mikhailova N."/>
            <person name="Pati A."/>
            <person name="Ivanova N."/>
            <person name="Mavromatis K."/>
            <person name="Chen A."/>
            <person name="Palaniappan K."/>
            <person name="Chain P."/>
            <person name="Land M."/>
            <person name="Hauser L."/>
            <person name="Chang Y.J."/>
            <person name="Jeffries C.D."/>
            <person name="Chertkov O."/>
            <person name="Brettin T."/>
            <person name="Detter J.C."/>
            <person name="Han C."/>
            <person name="Ali Z."/>
            <person name="Tindall B.J."/>
            <person name="Goker M."/>
            <person name="Bristow J."/>
            <person name="Eisen J.A."/>
            <person name="Markowitz V."/>
            <person name="Hugenholtz P."/>
            <person name="Kyrpides N.C."/>
            <person name="Klenk H.P."/>
        </authorList>
    </citation>
    <scope>NUCLEOTIDE SEQUENCE [LARGE SCALE GENOMIC DNA]</scope>
    <source>
        <strain evidence="13">DSM 44928 / JCM 14897 / NBRC 102108 / NRRL B-24433 / ID139908</strain>
    </source>
</reference>
<dbReference type="Gene3D" id="3.20.20.80">
    <property type="entry name" value="Glycosidases"/>
    <property type="match status" value="1"/>
</dbReference>
<dbReference type="HOGENOM" id="CLU_012430_1_1_11"/>
<evidence type="ECO:0000313" key="13">
    <source>
        <dbReference type="Proteomes" id="UP000000851"/>
    </source>
</evidence>
<dbReference type="EC" id="3.2.1.23" evidence="3 6"/>
<name>C7PZM2_CATAD</name>
<feature type="binding site" evidence="9">
    <location>
        <position position="168"/>
    </location>
    <ligand>
        <name>Zn(2+)</name>
        <dbReference type="ChEBI" id="CHEBI:29105"/>
    </ligand>
</feature>
<dbReference type="GO" id="GO:0009341">
    <property type="term" value="C:beta-galactosidase complex"/>
    <property type="evidence" value="ECO:0007669"/>
    <property type="project" value="InterPro"/>
</dbReference>
<keyword evidence="13" id="KW-1185">Reference proteome</keyword>
<feature type="active site" description="Proton donor" evidence="7">
    <location>
        <position position="163"/>
    </location>
</feature>
<dbReference type="STRING" id="479433.Caci_4676"/>
<feature type="domain" description="Beta-galactosidase trimerisation" evidence="11">
    <location>
        <begin position="412"/>
        <end position="614"/>
    </location>
</feature>
<dbReference type="SUPFAM" id="SSF52317">
    <property type="entry name" value="Class I glutamine amidotransferase-like"/>
    <property type="match status" value="1"/>
</dbReference>
<dbReference type="EMBL" id="CP001700">
    <property type="protein sequence ID" value="ACU73537.1"/>
    <property type="molecule type" value="Genomic_DNA"/>
</dbReference>
<keyword evidence="9" id="KW-0862">Zinc</keyword>
<evidence type="ECO:0000256" key="8">
    <source>
        <dbReference type="PIRSR" id="PIRSR001084-2"/>
    </source>
</evidence>
<dbReference type="SUPFAM" id="SSF51445">
    <property type="entry name" value="(Trans)glycosidases"/>
    <property type="match status" value="1"/>
</dbReference>
<dbReference type="Pfam" id="PF02449">
    <property type="entry name" value="Glyco_hydro_42"/>
    <property type="match status" value="1"/>
</dbReference>
<keyword evidence="5 6" id="KW-0326">Glycosidase</keyword>
<feature type="binding site" evidence="8">
    <location>
        <position position="124"/>
    </location>
    <ligand>
        <name>substrate</name>
    </ligand>
</feature>
<dbReference type="GO" id="GO:0004565">
    <property type="term" value="F:beta-galactosidase activity"/>
    <property type="evidence" value="ECO:0007669"/>
    <property type="project" value="UniProtKB-EC"/>
</dbReference>
<evidence type="ECO:0000256" key="6">
    <source>
        <dbReference type="PIRNR" id="PIRNR001084"/>
    </source>
</evidence>